<dbReference type="EMBL" id="AP022588">
    <property type="protein sequence ID" value="BBY27786.1"/>
    <property type="molecule type" value="Genomic_DNA"/>
</dbReference>
<dbReference type="Proteomes" id="UP000467193">
    <property type="component" value="Chromosome"/>
</dbReference>
<dbReference type="AlphaFoldDB" id="A0A7I7QPM5"/>
<evidence type="ECO:0008006" key="3">
    <source>
        <dbReference type="Google" id="ProtNLM"/>
    </source>
</evidence>
<accession>A0A7I7QPM5</accession>
<proteinExistence type="predicted"/>
<gene>
    <name evidence="1" type="ORF">MSEDJ_18820</name>
</gene>
<reference evidence="1 2" key="1">
    <citation type="journal article" date="2019" name="Emerg. Microbes Infect.">
        <title>Comprehensive subspecies identification of 175 nontuberculous mycobacteria species based on 7547 genomic profiles.</title>
        <authorList>
            <person name="Matsumoto Y."/>
            <person name="Kinjo T."/>
            <person name="Motooka D."/>
            <person name="Nabeya D."/>
            <person name="Jung N."/>
            <person name="Uechi K."/>
            <person name="Horii T."/>
            <person name="Iida T."/>
            <person name="Fujita J."/>
            <person name="Nakamura S."/>
        </authorList>
    </citation>
    <scope>NUCLEOTIDE SEQUENCE [LARGE SCALE GENOMIC DNA]</scope>
    <source>
        <strain evidence="1 2">JCM 17899</strain>
    </source>
</reference>
<evidence type="ECO:0000313" key="2">
    <source>
        <dbReference type="Proteomes" id="UP000467193"/>
    </source>
</evidence>
<organism evidence="1 2">
    <name type="scientific">Mycolicibacterium sediminis</name>
    <dbReference type="NCBI Taxonomy" id="1286180"/>
    <lineage>
        <taxon>Bacteria</taxon>
        <taxon>Bacillati</taxon>
        <taxon>Actinomycetota</taxon>
        <taxon>Actinomycetes</taxon>
        <taxon>Mycobacteriales</taxon>
        <taxon>Mycobacteriaceae</taxon>
        <taxon>Mycolicibacterium</taxon>
    </lineage>
</organism>
<dbReference type="KEGG" id="msei:MSEDJ_18820"/>
<keyword evidence="2" id="KW-1185">Reference proteome</keyword>
<sequence length="102" mass="11254">MAAPLGGLYLCARPDSKIRKHLMRANVAHRTRTVRHRTLRPMAGQLFEVTVTRDGGLFEVAIPEIGAVLHVVRRADAEATARECIAVRTGIPIGFVAVWVRD</sequence>
<protein>
    <recommendedName>
        <fullName evidence="3">Long chain fatty acid-CoA synthetase Faa4p</fullName>
    </recommendedName>
</protein>
<name>A0A7I7QPM5_9MYCO</name>
<evidence type="ECO:0000313" key="1">
    <source>
        <dbReference type="EMBL" id="BBY27786.1"/>
    </source>
</evidence>